<evidence type="ECO:0000313" key="1">
    <source>
        <dbReference type="EMBL" id="GAA0864144.1"/>
    </source>
</evidence>
<organism evidence="1 2">
    <name type="scientific">Sphingopyxis soli</name>
    <dbReference type="NCBI Taxonomy" id="592051"/>
    <lineage>
        <taxon>Bacteria</taxon>
        <taxon>Pseudomonadati</taxon>
        <taxon>Pseudomonadota</taxon>
        <taxon>Alphaproteobacteria</taxon>
        <taxon>Sphingomonadales</taxon>
        <taxon>Sphingomonadaceae</taxon>
        <taxon>Sphingopyxis</taxon>
    </lineage>
</organism>
<reference evidence="1 2" key="1">
    <citation type="journal article" date="2019" name="Int. J. Syst. Evol. Microbiol.">
        <title>The Global Catalogue of Microorganisms (GCM) 10K type strain sequencing project: providing services to taxonomists for standard genome sequencing and annotation.</title>
        <authorList>
            <consortium name="The Broad Institute Genomics Platform"/>
            <consortium name="The Broad Institute Genome Sequencing Center for Infectious Disease"/>
            <person name="Wu L."/>
            <person name="Ma J."/>
        </authorList>
    </citation>
    <scope>NUCLEOTIDE SEQUENCE [LARGE SCALE GENOMIC DNA]</scope>
    <source>
        <strain evidence="1 2">JCM 15910</strain>
    </source>
</reference>
<dbReference type="EMBL" id="BAAAFE010000007">
    <property type="protein sequence ID" value="GAA0864144.1"/>
    <property type="molecule type" value="Genomic_DNA"/>
</dbReference>
<evidence type="ECO:0008006" key="3">
    <source>
        <dbReference type="Google" id="ProtNLM"/>
    </source>
</evidence>
<keyword evidence="2" id="KW-1185">Reference proteome</keyword>
<gene>
    <name evidence="1" type="ORF">GCM10009115_17490</name>
</gene>
<evidence type="ECO:0000313" key="2">
    <source>
        <dbReference type="Proteomes" id="UP001500738"/>
    </source>
</evidence>
<dbReference type="RefSeq" id="WP_215353267.1">
    <property type="nucleotide sequence ID" value="NZ_BAAAFE010000007.1"/>
</dbReference>
<accession>A0ABN1M4D9</accession>
<comment type="caution">
    <text evidence="1">The sequence shown here is derived from an EMBL/GenBank/DDBJ whole genome shotgun (WGS) entry which is preliminary data.</text>
</comment>
<sequence>MSEIAQITSDSLAAVLENLETEAPIELDLSTNIFDAVDSFAIVDLLLETEGRIEAVYGRYVPLADETIFDAEKSPLKNWATWNAYVEKCIAA</sequence>
<dbReference type="Proteomes" id="UP001500738">
    <property type="component" value="Unassembled WGS sequence"/>
</dbReference>
<proteinExistence type="predicted"/>
<name>A0ABN1M4D9_9SPHN</name>
<protein>
    <recommendedName>
        <fullName evidence="3">Carrier domain-containing protein</fullName>
    </recommendedName>
</protein>